<keyword evidence="6 10" id="KW-0594">Phospholipid biosynthesis</keyword>
<dbReference type="InterPro" id="IPR003664">
    <property type="entry name" value="FA_synthesis"/>
</dbReference>
<dbReference type="Proteomes" id="UP000672038">
    <property type="component" value="Chromosome"/>
</dbReference>
<evidence type="ECO:0000313" key="11">
    <source>
        <dbReference type="EMBL" id="QTX02822.1"/>
    </source>
</evidence>
<evidence type="ECO:0000256" key="1">
    <source>
        <dbReference type="ARBA" id="ARBA00001232"/>
    </source>
</evidence>
<dbReference type="PANTHER" id="PTHR30100">
    <property type="entry name" value="FATTY ACID/PHOSPHOLIPID SYNTHESIS PROTEIN PLSX"/>
    <property type="match status" value="1"/>
</dbReference>
<keyword evidence="12" id="KW-1185">Reference proteome</keyword>
<keyword evidence="2 10" id="KW-0963">Cytoplasm</keyword>
<name>A0A975FJF9_LOWBP</name>
<comment type="similarity">
    <text evidence="10">Belongs to the PlsX family.</text>
</comment>
<keyword evidence="11" id="KW-0012">Acyltransferase</keyword>
<keyword evidence="4 10" id="KW-0808">Transferase</keyword>
<evidence type="ECO:0000256" key="10">
    <source>
        <dbReference type="HAMAP-Rule" id="MF_00019"/>
    </source>
</evidence>
<dbReference type="AlphaFoldDB" id="A0A975FJF9"/>
<dbReference type="GO" id="GO:0005737">
    <property type="term" value="C:cytoplasm"/>
    <property type="evidence" value="ECO:0007669"/>
    <property type="project" value="UniProtKB-SubCell"/>
</dbReference>
<proteinExistence type="inferred from homology"/>
<evidence type="ECO:0000256" key="8">
    <source>
        <dbReference type="ARBA" id="ARBA00024069"/>
    </source>
</evidence>
<dbReference type="NCBIfam" id="TIGR00182">
    <property type="entry name" value="plsX"/>
    <property type="match status" value="1"/>
</dbReference>
<comment type="subunit">
    <text evidence="9 10">Homodimer. Probably interacts with PlsY.</text>
</comment>
<comment type="catalytic activity">
    <reaction evidence="1 10">
        <text>a fatty acyl-[ACP] + phosphate = an acyl phosphate + holo-[ACP]</text>
        <dbReference type="Rhea" id="RHEA:42292"/>
        <dbReference type="Rhea" id="RHEA-COMP:9685"/>
        <dbReference type="Rhea" id="RHEA-COMP:14125"/>
        <dbReference type="ChEBI" id="CHEBI:43474"/>
        <dbReference type="ChEBI" id="CHEBI:59918"/>
        <dbReference type="ChEBI" id="CHEBI:64479"/>
        <dbReference type="ChEBI" id="CHEBI:138651"/>
        <dbReference type="EC" id="2.3.1.274"/>
    </reaction>
</comment>
<accession>A0A975FJF9</accession>
<dbReference type="GO" id="GO:0008654">
    <property type="term" value="P:phospholipid biosynthetic process"/>
    <property type="evidence" value="ECO:0007669"/>
    <property type="project" value="UniProtKB-KW"/>
</dbReference>
<keyword evidence="5 10" id="KW-0443">Lipid metabolism</keyword>
<evidence type="ECO:0000256" key="4">
    <source>
        <dbReference type="ARBA" id="ARBA00022679"/>
    </source>
</evidence>
<evidence type="ECO:0000256" key="6">
    <source>
        <dbReference type="ARBA" id="ARBA00023209"/>
    </source>
</evidence>
<evidence type="ECO:0000256" key="2">
    <source>
        <dbReference type="ARBA" id="ARBA00022490"/>
    </source>
</evidence>
<gene>
    <name evidence="10 11" type="primary">plsX</name>
    <name evidence="11" type="ORF">LFWB_2520</name>
</gene>
<dbReference type="Gene3D" id="3.40.718.10">
    <property type="entry name" value="Isopropylmalate Dehydrogenase"/>
    <property type="match status" value="1"/>
</dbReference>
<dbReference type="EC" id="2.3.1.274" evidence="8 10"/>
<dbReference type="InterPro" id="IPR012281">
    <property type="entry name" value="Phospholipid_synth_PlsX-like"/>
</dbReference>
<sequence length="338" mass="38218">MIKLAVDAMGGDFAPEMIVKGILKALEEDSNLYINLYGDKEKIDQIIEKNFNDFIKKRINIINTSFYLQSDIKNIREELRDNPKNSMFLALQDAKNDEVDGVVSAGPTQALVLASFLMIKTIPFAKRIALAPIFNSLTNKKVILIDAGANAETEPENLLNFAIYASVAAKELFQISNPVVKLLNIGIEKGKGRELERKIYDLLKKDNRIIFKGNEETTNILNTEADVLLSDGFTCNIVLKSYEGSLKNYFKIIKDIMTENWFKKIISKLLFAKKLKKIKKKLDSKEIGGAMLLGLNKIVIKAHGNSDEYAFYKAIVQAKTLIEKKFINKIKNKFKLLK</sequence>
<dbReference type="GO" id="GO:0006633">
    <property type="term" value="P:fatty acid biosynthetic process"/>
    <property type="evidence" value="ECO:0007669"/>
    <property type="project" value="UniProtKB-UniRule"/>
</dbReference>
<dbReference type="Pfam" id="PF02504">
    <property type="entry name" value="FA_synthesis"/>
    <property type="match status" value="1"/>
</dbReference>
<dbReference type="RefSeq" id="WP_210954867.1">
    <property type="nucleotide sequence ID" value="NZ_CP054393.1"/>
</dbReference>
<dbReference type="PIRSF" id="PIRSF002465">
    <property type="entry name" value="Phsphlp_syn_PlsX"/>
    <property type="match status" value="1"/>
</dbReference>
<evidence type="ECO:0000256" key="3">
    <source>
        <dbReference type="ARBA" id="ARBA00022516"/>
    </source>
</evidence>
<evidence type="ECO:0000256" key="7">
    <source>
        <dbReference type="ARBA" id="ARBA00023264"/>
    </source>
</evidence>
<organism evidence="11 12">
    <name type="scientific">Loofah witches'-broom phytoplasma</name>
    <dbReference type="NCBI Taxonomy" id="35773"/>
    <lineage>
        <taxon>Bacteria</taxon>
        <taxon>Bacillati</taxon>
        <taxon>Mycoplasmatota</taxon>
        <taxon>Mollicutes</taxon>
        <taxon>Acholeplasmatales</taxon>
        <taxon>Acholeplasmataceae</taxon>
        <taxon>Candidatus Phytoplasma</taxon>
        <taxon>16SrVIII (Loofah witches'-broom group)</taxon>
    </lineage>
</organism>
<dbReference type="KEGG" id="pluf:LFWB_2520"/>
<comment type="subcellular location">
    <subcellularLocation>
        <location evidence="10">Cytoplasm</location>
    </subcellularLocation>
    <text evidence="10">Associated with the membrane possibly through PlsY.</text>
</comment>
<dbReference type="HAMAP" id="MF_00019">
    <property type="entry name" value="PlsX"/>
    <property type="match status" value="1"/>
</dbReference>
<dbReference type="PANTHER" id="PTHR30100:SF1">
    <property type="entry name" value="PHOSPHATE ACYLTRANSFERASE"/>
    <property type="match status" value="1"/>
</dbReference>
<dbReference type="GO" id="GO:0043811">
    <property type="term" value="F:phosphate:acyl-[acyl carrier protein] acyltransferase activity"/>
    <property type="evidence" value="ECO:0007669"/>
    <property type="project" value="UniProtKB-UniRule"/>
</dbReference>
<evidence type="ECO:0000256" key="9">
    <source>
        <dbReference type="ARBA" id="ARBA00046608"/>
    </source>
</evidence>
<evidence type="ECO:0000256" key="5">
    <source>
        <dbReference type="ARBA" id="ARBA00023098"/>
    </source>
</evidence>
<dbReference type="SUPFAM" id="SSF53659">
    <property type="entry name" value="Isocitrate/Isopropylmalate dehydrogenase-like"/>
    <property type="match status" value="1"/>
</dbReference>
<evidence type="ECO:0000313" key="12">
    <source>
        <dbReference type="Proteomes" id="UP000672038"/>
    </source>
</evidence>
<keyword evidence="7 10" id="KW-1208">Phospholipid metabolism</keyword>
<keyword evidence="3 10" id="KW-0444">Lipid biosynthesis</keyword>
<protein>
    <recommendedName>
        <fullName evidence="8 10">Phosphate acyltransferase</fullName>
        <ecNumber evidence="8 10">2.3.1.274</ecNumber>
    </recommendedName>
    <alternativeName>
        <fullName evidence="10">Acyl-ACP phosphotransacylase</fullName>
    </alternativeName>
    <alternativeName>
        <fullName evidence="10">Acyl-[acyl-carrier-protein]--phosphate acyltransferase</fullName>
    </alternativeName>
    <alternativeName>
        <fullName evidence="10">Phosphate-acyl-ACP acyltransferase</fullName>
    </alternativeName>
</protein>
<comment type="function">
    <text evidence="10">Catalyzes the reversible formation of acyl-phosphate (acyl-PO(4)) from acyl-[acyl-carrier-protein] (acyl-ACP). This enzyme utilizes acyl-ACP as fatty acyl donor, but not acyl-CoA.</text>
</comment>
<comment type="pathway">
    <text evidence="10">Lipid metabolism; phospholipid metabolism.</text>
</comment>
<reference evidence="11" key="1">
    <citation type="submission" date="2020-06" db="EMBL/GenBank/DDBJ databases">
        <title>Complete genome sequence of Candidatus Phytoplasma luffae NCHU2019.</title>
        <authorList>
            <person name="Cho S.-T."/>
            <person name="Tan C.-M."/>
            <person name="Li J.-R."/>
            <person name="Chien Y.-Y."/>
            <person name="Chiu Y.-C."/>
            <person name="Yang J.-Y."/>
            <person name="Kuo C.-H."/>
        </authorList>
    </citation>
    <scope>NUCLEOTIDE SEQUENCE</scope>
    <source>
        <strain evidence="11">NCHU2019</strain>
    </source>
</reference>
<dbReference type="EMBL" id="CP054393">
    <property type="protein sequence ID" value="QTX02822.1"/>
    <property type="molecule type" value="Genomic_DNA"/>
</dbReference>